<dbReference type="PANTHER" id="PTHR48050:SF13">
    <property type="entry name" value="STEROL 3-BETA-GLUCOSYLTRANSFERASE UGT80A2"/>
    <property type="match status" value="1"/>
</dbReference>
<protein>
    <recommendedName>
        <fullName evidence="4">Glycosyltransferase</fullName>
        <ecNumber evidence="4">2.4.1.-</ecNumber>
    </recommendedName>
</protein>
<accession>A0ABY8TRK3</accession>
<dbReference type="Gene3D" id="3.40.50.2000">
    <property type="entry name" value="Glycogen Phosphorylase B"/>
    <property type="match status" value="2"/>
</dbReference>
<evidence type="ECO:0000313" key="5">
    <source>
        <dbReference type="EMBL" id="WIA11637.1"/>
    </source>
</evidence>
<dbReference type="CDD" id="cd03784">
    <property type="entry name" value="GT1_Gtf-like"/>
    <property type="match status" value="1"/>
</dbReference>
<dbReference type="Proteomes" id="UP001244341">
    <property type="component" value="Chromosome 3b"/>
</dbReference>
<proteinExistence type="inferred from homology"/>
<dbReference type="InterPro" id="IPR002213">
    <property type="entry name" value="UDP_glucos_trans"/>
</dbReference>
<evidence type="ECO:0000256" key="1">
    <source>
        <dbReference type="ARBA" id="ARBA00009995"/>
    </source>
</evidence>
<dbReference type="InterPro" id="IPR050426">
    <property type="entry name" value="Glycosyltransferase_28"/>
</dbReference>
<evidence type="ECO:0000256" key="2">
    <source>
        <dbReference type="ARBA" id="ARBA00022679"/>
    </source>
</evidence>
<dbReference type="PANTHER" id="PTHR48050">
    <property type="entry name" value="STEROL 3-BETA-GLUCOSYLTRANSFERASE"/>
    <property type="match status" value="1"/>
</dbReference>
<dbReference type="SUPFAM" id="SSF53756">
    <property type="entry name" value="UDP-Glycosyltransferase/glycogen phosphorylase"/>
    <property type="match status" value="1"/>
</dbReference>
<dbReference type="Pfam" id="PF00201">
    <property type="entry name" value="UDPGT"/>
    <property type="match status" value="1"/>
</dbReference>
<sequence length="495" mass="52365">MALILLVCVPDQGHLHPLTAVAAQLAKHRSCSVAVASLEQARSGVEKAGLAFISLGSFSDEEASEHARLTRAVFDGGAPFTEKLFAVTTAQVEMAGGKMAAGLFQHLEQARSAGSMPDVLVTDNLTVAGYEAAEQFQLPLAVLAQYPLSQSLLMAGLNSYNYPSDVPLESMPLNFSAHTANPLLRYVASPALKSLTALASDWVFKAARNRLRAQLGMPRMARGGVFALQEGVPRSLFICGASWELNAKRPLPDNWQLVGPMGVDYSAPGSFPPQLGDKDVQVQQFLQDAQAAGEDVIYVATGTMVVLTQHQISAMAEAFQTLAADPNTDTSTTTSISSSKPVRVIWSLKEATQQMLPEELRSSQSAEQGGSSSRVLVLPWVNQAAVLAHPAVKLFVSHGGLGSTNEGLSAGKPIVCMPFSGDQPTIAQQLVDRGVGVRVDPVRLTAARMVAAVQQVLQDKSFRNTAAAMGERLRSSSGAGTAAQLLLQFAAAESS</sequence>
<evidence type="ECO:0000256" key="4">
    <source>
        <dbReference type="RuleBase" id="RU362057"/>
    </source>
</evidence>
<dbReference type="EMBL" id="CP126210">
    <property type="protein sequence ID" value="WIA11637.1"/>
    <property type="molecule type" value="Genomic_DNA"/>
</dbReference>
<keyword evidence="6" id="KW-1185">Reference proteome</keyword>
<keyword evidence="3" id="KW-0328">Glycosyltransferase</keyword>
<keyword evidence="2 3" id="KW-0808">Transferase</keyword>
<organism evidence="5 6">
    <name type="scientific">Tetradesmus obliquus</name>
    <name type="common">Green alga</name>
    <name type="synonym">Acutodesmus obliquus</name>
    <dbReference type="NCBI Taxonomy" id="3088"/>
    <lineage>
        <taxon>Eukaryota</taxon>
        <taxon>Viridiplantae</taxon>
        <taxon>Chlorophyta</taxon>
        <taxon>core chlorophytes</taxon>
        <taxon>Chlorophyceae</taxon>
        <taxon>CS clade</taxon>
        <taxon>Sphaeropleales</taxon>
        <taxon>Scenedesmaceae</taxon>
        <taxon>Tetradesmus</taxon>
    </lineage>
</organism>
<reference evidence="5 6" key="1">
    <citation type="submission" date="2023-05" db="EMBL/GenBank/DDBJ databases">
        <title>A 100% complete, gapless, phased diploid assembly of the Scenedesmus obliquus UTEX 3031 genome.</title>
        <authorList>
            <person name="Biondi T.C."/>
            <person name="Hanschen E.R."/>
            <person name="Kwon T."/>
            <person name="Eng W."/>
            <person name="Kruse C.P.S."/>
            <person name="Koehler S.I."/>
            <person name="Kunde Y."/>
            <person name="Gleasner C.D."/>
            <person name="You Mak K.T."/>
            <person name="Polle J."/>
            <person name="Hovde B.T."/>
            <person name="Starkenburg S.R."/>
        </authorList>
    </citation>
    <scope>NUCLEOTIDE SEQUENCE [LARGE SCALE GENOMIC DNA]</scope>
    <source>
        <strain evidence="5 6">DOE0152z</strain>
    </source>
</reference>
<evidence type="ECO:0000256" key="3">
    <source>
        <dbReference type="RuleBase" id="RU003718"/>
    </source>
</evidence>
<name>A0ABY8TRK3_TETOB</name>
<dbReference type="EC" id="2.4.1.-" evidence="4"/>
<comment type="similarity">
    <text evidence="1 3">Belongs to the UDP-glycosyltransferase family.</text>
</comment>
<evidence type="ECO:0000313" key="6">
    <source>
        <dbReference type="Proteomes" id="UP001244341"/>
    </source>
</evidence>
<dbReference type="PROSITE" id="PS00375">
    <property type="entry name" value="UDPGT"/>
    <property type="match status" value="1"/>
</dbReference>
<gene>
    <name evidence="5" type="ORF">OEZ85_011740</name>
</gene>
<dbReference type="InterPro" id="IPR035595">
    <property type="entry name" value="UDP_glycos_trans_CS"/>
</dbReference>